<keyword evidence="1" id="KW-0472">Membrane</keyword>
<feature type="transmembrane region" description="Helical" evidence="1">
    <location>
        <begin position="178"/>
        <end position="200"/>
    </location>
</feature>
<dbReference type="Proteomes" id="UP000253314">
    <property type="component" value="Unassembled WGS sequence"/>
</dbReference>
<name>A0A366Y1B4_9BACI</name>
<evidence type="ECO:0000313" key="3">
    <source>
        <dbReference type="Proteomes" id="UP000253314"/>
    </source>
</evidence>
<dbReference type="Pfam" id="PF04854">
    <property type="entry name" value="DUF624"/>
    <property type="match status" value="1"/>
</dbReference>
<accession>A0A366Y1B4</accession>
<feature type="transmembrane region" description="Helical" evidence="1">
    <location>
        <begin position="27"/>
        <end position="53"/>
    </location>
</feature>
<evidence type="ECO:0000313" key="2">
    <source>
        <dbReference type="EMBL" id="RBW70789.1"/>
    </source>
</evidence>
<feature type="transmembrane region" description="Helical" evidence="1">
    <location>
        <begin position="82"/>
        <end position="101"/>
    </location>
</feature>
<keyword evidence="1" id="KW-1133">Transmembrane helix</keyword>
<evidence type="ECO:0000256" key="1">
    <source>
        <dbReference type="SAM" id="Phobius"/>
    </source>
</evidence>
<gene>
    <name evidence="2" type="ORF">DS031_04755</name>
</gene>
<proteinExistence type="predicted"/>
<reference evidence="2 3" key="1">
    <citation type="submission" date="2018-07" db="EMBL/GenBank/DDBJ databases">
        <title>Lottiidibacillus patelloidae gen. nov., sp. nov., isolated from the intestinal tract of a marine limpet and the reclassification of B. taeanensis BH030017T, B. algicola KMM 3737T and B. hwajinpoensis SW-72T as genus Lottiidibacillus.</title>
        <authorList>
            <person name="Liu R."/>
            <person name="Huang Z."/>
        </authorList>
    </citation>
    <scope>NUCLEOTIDE SEQUENCE [LARGE SCALE GENOMIC DNA]</scope>
    <source>
        <strain evidence="2 3">BH030017</strain>
    </source>
</reference>
<dbReference type="EMBL" id="QOCW01000003">
    <property type="protein sequence ID" value="RBW70789.1"/>
    <property type="molecule type" value="Genomic_DNA"/>
</dbReference>
<sequence length="215" mass="24989">MSMQYSGLTGFLYRISEWSMRLAYVNLLWISFTLVGLVLFGLFPATAAMFAVIRKWVMGERDVPVFKTFYQAYKAEFLKINLFGYILAIIGYVLFIDYQFFDSMENSSLHLLSYLFLTLLIFYGLFLLYVFPVFVHYDIKTFQLIKNVFLVAISNPFSTVMMIVGSLLVFFITFSFSGLFLFFSGSSLALLLMWSAYRAFIKIEHRLSKIVEQGH</sequence>
<keyword evidence="1" id="KW-0812">Transmembrane</keyword>
<dbReference type="AlphaFoldDB" id="A0A366Y1B4"/>
<keyword evidence="3" id="KW-1185">Reference proteome</keyword>
<evidence type="ECO:0008006" key="4">
    <source>
        <dbReference type="Google" id="ProtNLM"/>
    </source>
</evidence>
<protein>
    <recommendedName>
        <fullName evidence="4">DUF624 domain-containing protein</fullName>
    </recommendedName>
</protein>
<dbReference type="RefSeq" id="WP_113804782.1">
    <property type="nucleotide sequence ID" value="NZ_QOCW01000003.1"/>
</dbReference>
<dbReference type="OrthoDB" id="2182676at2"/>
<feature type="transmembrane region" description="Helical" evidence="1">
    <location>
        <begin position="113"/>
        <end position="135"/>
    </location>
</feature>
<comment type="caution">
    <text evidence="2">The sequence shown here is derived from an EMBL/GenBank/DDBJ whole genome shotgun (WGS) entry which is preliminary data.</text>
</comment>
<dbReference type="InterPro" id="IPR006938">
    <property type="entry name" value="DUF624"/>
</dbReference>
<feature type="transmembrane region" description="Helical" evidence="1">
    <location>
        <begin position="147"/>
        <end position="172"/>
    </location>
</feature>
<organism evidence="2 3">
    <name type="scientific">Bacillus taeanensis</name>
    <dbReference type="NCBI Taxonomy" id="273032"/>
    <lineage>
        <taxon>Bacteria</taxon>
        <taxon>Bacillati</taxon>
        <taxon>Bacillota</taxon>
        <taxon>Bacilli</taxon>
        <taxon>Bacillales</taxon>
        <taxon>Bacillaceae</taxon>
        <taxon>Bacillus</taxon>
    </lineage>
</organism>